<dbReference type="Gene3D" id="2.40.10.310">
    <property type="match status" value="1"/>
</dbReference>
<dbReference type="Proteomes" id="UP000197138">
    <property type="component" value="Unassembled WGS sequence"/>
</dbReference>
<dbReference type="InterPro" id="IPR039411">
    <property type="entry name" value="NSA2_fam"/>
</dbReference>
<dbReference type="GO" id="GO:0042273">
    <property type="term" value="P:ribosomal large subunit biogenesis"/>
    <property type="evidence" value="ECO:0007669"/>
    <property type="project" value="UniProtKB-ARBA"/>
</dbReference>
<dbReference type="PANTHER" id="PTHR12642">
    <property type="entry name" value="RIBOSOME BIOGENESIS PROTEIN NSA2 HOMOLOG"/>
    <property type="match status" value="1"/>
</dbReference>
<proteinExistence type="inferred from homology"/>
<reference evidence="7" key="1">
    <citation type="journal article" date="2017" name="Plant J.">
        <title>The pomegranate (Punica granatum L.) genome and the genomics of punicalagin biosynthesis.</title>
        <authorList>
            <person name="Qin G."/>
            <person name="Xu C."/>
            <person name="Ming R."/>
            <person name="Tang H."/>
            <person name="Guyot R."/>
            <person name="Kramer E.M."/>
            <person name="Hu Y."/>
            <person name="Yi X."/>
            <person name="Qi Y."/>
            <person name="Xu X."/>
            <person name="Gao Z."/>
            <person name="Pan H."/>
            <person name="Jian J."/>
            <person name="Tian Y."/>
            <person name="Yue Z."/>
            <person name="Xu Y."/>
        </authorList>
    </citation>
    <scope>NUCLEOTIDE SEQUENCE [LARGE SCALE GENOMIC DNA]</scope>
    <source>
        <strain evidence="7">cv. Dabenzi</strain>
    </source>
</reference>
<organism evidence="6 7">
    <name type="scientific">Punica granatum</name>
    <name type="common">Pomegranate</name>
    <dbReference type="NCBI Taxonomy" id="22663"/>
    <lineage>
        <taxon>Eukaryota</taxon>
        <taxon>Viridiplantae</taxon>
        <taxon>Streptophyta</taxon>
        <taxon>Embryophyta</taxon>
        <taxon>Tracheophyta</taxon>
        <taxon>Spermatophyta</taxon>
        <taxon>Magnoliopsida</taxon>
        <taxon>eudicotyledons</taxon>
        <taxon>Gunneridae</taxon>
        <taxon>Pentapetalae</taxon>
        <taxon>rosids</taxon>
        <taxon>malvids</taxon>
        <taxon>Myrtales</taxon>
        <taxon>Lythraceae</taxon>
        <taxon>Punica</taxon>
    </lineage>
</organism>
<comment type="subcellular location">
    <subcellularLocation>
        <location evidence="1">Nucleus</location>
        <location evidence="1">Nucleolus</location>
    </subcellularLocation>
</comment>
<evidence type="ECO:0000256" key="3">
    <source>
        <dbReference type="ARBA" id="ARBA00022517"/>
    </source>
</evidence>
<evidence type="ECO:0000313" key="7">
    <source>
        <dbReference type="Proteomes" id="UP000197138"/>
    </source>
</evidence>
<sequence length="246" mass="28019">MWENRIPPRKLGKGRGRVADSLGMEWDSLMVKQTGERQDVAYEMDREITSWREAPSSLTLRFRVLCFHLQALGIKGKMFAEKRYAEKALMKKTRILHGNNRLAMHEESTSRRKVDDDVQDGAVPAYLLDRENTTRAKVLSNTIKQKRKERAGKWDVPPPKVRPVAEDEMFKVMRSGLRFNKAHVTHPELKATFNLEITGVKKNPNGPMYTSLVVMTKGTIIEVNVSELGLVTPAGKVAWVKYAQVT</sequence>
<dbReference type="AlphaFoldDB" id="A0A218XCB6"/>
<dbReference type="GO" id="GO:0030684">
    <property type="term" value="C:preribosome"/>
    <property type="evidence" value="ECO:0007669"/>
    <property type="project" value="UniProtKB-ARBA"/>
</dbReference>
<evidence type="ECO:0000313" key="6">
    <source>
        <dbReference type="EMBL" id="OWM82583.1"/>
    </source>
</evidence>
<gene>
    <name evidence="6" type="ORF">CDL15_Pgr002158</name>
</gene>
<dbReference type="EMBL" id="MTKT01002011">
    <property type="protein sequence ID" value="OWM82583.1"/>
    <property type="molecule type" value="Genomic_DNA"/>
</dbReference>
<dbReference type="FunFam" id="2.40.10.310:FF:000001">
    <property type="entry name" value="NSA2, ribosome biogenesis homolog"/>
    <property type="match status" value="1"/>
</dbReference>
<evidence type="ECO:0000256" key="1">
    <source>
        <dbReference type="ARBA" id="ARBA00004604"/>
    </source>
</evidence>
<comment type="similarity">
    <text evidence="2">Belongs to the eukaryotic ribosomal protein eS8 family. Ribosome biogenesis protein NSA2 subfamily.</text>
</comment>
<comment type="caution">
    <text evidence="6">The sequence shown here is derived from an EMBL/GenBank/DDBJ whole genome shotgun (WGS) entry which is preliminary data.</text>
</comment>
<protein>
    <recommendedName>
        <fullName evidence="8">Ribosome biogenesis protein NSA2 homolog</fullName>
    </recommendedName>
</protein>
<accession>A0A218XCB6</accession>
<dbReference type="Pfam" id="PF01201">
    <property type="entry name" value="Ribosomal_S8e"/>
    <property type="match status" value="1"/>
</dbReference>
<dbReference type="GO" id="GO:0005730">
    <property type="term" value="C:nucleolus"/>
    <property type="evidence" value="ECO:0007669"/>
    <property type="project" value="UniProtKB-SubCell"/>
</dbReference>
<dbReference type="GO" id="GO:0006364">
    <property type="term" value="P:rRNA processing"/>
    <property type="evidence" value="ECO:0007669"/>
    <property type="project" value="UniProtKB-KW"/>
</dbReference>
<evidence type="ECO:0000256" key="5">
    <source>
        <dbReference type="ARBA" id="ARBA00023242"/>
    </source>
</evidence>
<keyword evidence="4" id="KW-0698">rRNA processing</keyword>
<name>A0A218XCB6_PUNGR</name>
<evidence type="ECO:0008006" key="8">
    <source>
        <dbReference type="Google" id="ProtNLM"/>
    </source>
</evidence>
<keyword evidence="3" id="KW-0690">Ribosome biogenesis</keyword>
<evidence type="ECO:0000256" key="2">
    <source>
        <dbReference type="ARBA" id="ARBA00005424"/>
    </source>
</evidence>
<keyword evidence="5" id="KW-0539">Nucleus</keyword>
<dbReference type="InterPro" id="IPR022309">
    <property type="entry name" value="Ribosomal_Se8/biogenesis_NSA2"/>
</dbReference>
<evidence type="ECO:0000256" key="4">
    <source>
        <dbReference type="ARBA" id="ARBA00022552"/>
    </source>
</evidence>